<evidence type="ECO:0000313" key="2">
    <source>
        <dbReference type="EMBL" id="RYR68146.1"/>
    </source>
</evidence>
<keyword evidence="3" id="KW-1185">Reference proteome</keyword>
<feature type="compositionally biased region" description="Low complexity" evidence="1">
    <location>
        <begin position="130"/>
        <end position="142"/>
    </location>
</feature>
<name>A0A445DY87_ARAHY</name>
<protein>
    <submittedName>
        <fullName evidence="2">Uncharacterized protein</fullName>
    </submittedName>
</protein>
<dbReference type="AlphaFoldDB" id="A0A445DY87"/>
<accession>A0A445DY87</accession>
<reference evidence="2 3" key="1">
    <citation type="submission" date="2019-01" db="EMBL/GenBank/DDBJ databases">
        <title>Sequencing of cultivated peanut Arachis hypogaea provides insights into genome evolution and oil improvement.</title>
        <authorList>
            <person name="Chen X."/>
        </authorList>
    </citation>
    <scope>NUCLEOTIDE SEQUENCE [LARGE SCALE GENOMIC DNA]</scope>
    <source>
        <strain evidence="3">cv. Fuhuasheng</strain>
        <tissue evidence="2">Leaves</tissue>
    </source>
</reference>
<feature type="region of interest" description="Disordered" evidence="1">
    <location>
        <begin position="76"/>
        <end position="142"/>
    </location>
</feature>
<feature type="compositionally biased region" description="Basic and acidic residues" evidence="1">
    <location>
        <begin position="1"/>
        <end position="13"/>
    </location>
</feature>
<organism evidence="2 3">
    <name type="scientific">Arachis hypogaea</name>
    <name type="common">Peanut</name>
    <dbReference type="NCBI Taxonomy" id="3818"/>
    <lineage>
        <taxon>Eukaryota</taxon>
        <taxon>Viridiplantae</taxon>
        <taxon>Streptophyta</taxon>
        <taxon>Embryophyta</taxon>
        <taxon>Tracheophyta</taxon>
        <taxon>Spermatophyta</taxon>
        <taxon>Magnoliopsida</taxon>
        <taxon>eudicotyledons</taxon>
        <taxon>Gunneridae</taxon>
        <taxon>Pentapetalae</taxon>
        <taxon>rosids</taxon>
        <taxon>fabids</taxon>
        <taxon>Fabales</taxon>
        <taxon>Fabaceae</taxon>
        <taxon>Papilionoideae</taxon>
        <taxon>50 kb inversion clade</taxon>
        <taxon>dalbergioids sensu lato</taxon>
        <taxon>Dalbergieae</taxon>
        <taxon>Pterocarpus clade</taxon>
        <taxon>Arachis</taxon>
    </lineage>
</organism>
<feature type="compositionally biased region" description="Basic residues" evidence="1">
    <location>
        <begin position="198"/>
        <end position="212"/>
    </location>
</feature>
<dbReference type="Gramene" id="arahy.Tifrunner.gnm2.ann2.Ah03g229100.1">
    <property type="protein sequence ID" value="arahy.Tifrunner.gnm2.ann2.Ah03g229100.1-CDS-1"/>
    <property type="gene ID" value="arahy.Tifrunner.gnm2.ann2.Ah03g229100"/>
</dbReference>
<sequence length="254" mass="28707">MKQRTHSEATMDSRRRKSTSGDSFSFPSTPNPESDFEFESLTPDSPSSDPCRTSPADHLFFNGRLQPHSFPLFQHHHHSISTTSRTSSISSKDSLMSSRSNSINSRGSSSCSSSARTSASDGSERRLLHSKLSSLSSSASPSCKGVYMGKRTMVSAHPQVYGCSQRWQYLTPVPALNRDASKKRTGEVKQKKKEDKKTKKKKKMMKKKNKEKKVRLRFGRKILRWFVMACKECHAMEPSKIKKKHIMSQQNVNT</sequence>
<dbReference type="STRING" id="3818.A0A445DY87"/>
<dbReference type="EMBL" id="SDMP01000003">
    <property type="protein sequence ID" value="RYR68146.1"/>
    <property type="molecule type" value="Genomic_DNA"/>
</dbReference>
<dbReference type="GO" id="GO:0019210">
    <property type="term" value="F:kinase inhibitor activity"/>
    <property type="evidence" value="ECO:0007669"/>
    <property type="project" value="InterPro"/>
</dbReference>
<feature type="compositionally biased region" description="Basic and acidic residues" evidence="1">
    <location>
        <begin position="179"/>
        <end position="197"/>
    </location>
</feature>
<feature type="region of interest" description="Disordered" evidence="1">
    <location>
        <begin position="1"/>
        <end position="60"/>
    </location>
</feature>
<dbReference type="PANTHER" id="PTHR33312">
    <property type="entry name" value="MEMBRANE-ASSOCIATED KINASE REGULATOR 4-RELATED"/>
    <property type="match status" value="1"/>
</dbReference>
<dbReference type="PANTHER" id="PTHR33312:SF35">
    <property type="entry name" value="TPRXL"/>
    <property type="match status" value="1"/>
</dbReference>
<comment type="caution">
    <text evidence="2">The sequence shown here is derived from an EMBL/GenBank/DDBJ whole genome shotgun (WGS) entry which is preliminary data.</text>
</comment>
<dbReference type="Proteomes" id="UP000289738">
    <property type="component" value="Chromosome A03"/>
</dbReference>
<feature type="compositionally biased region" description="Polar residues" evidence="1">
    <location>
        <begin position="42"/>
        <end position="51"/>
    </location>
</feature>
<dbReference type="InterPro" id="IPR039620">
    <property type="entry name" value="BKI1/MAKR1/3/4"/>
</dbReference>
<proteinExistence type="predicted"/>
<evidence type="ECO:0000313" key="3">
    <source>
        <dbReference type="Proteomes" id="UP000289738"/>
    </source>
</evidence>
<gene>
    <name evidence="2" type="ORF">Ahy_A03g014615</name>
</gene>
<feature type="compositionally biased region" description="Polar residues" evidence="1">
    <location>
        <begin position="20"/>
        <end position="32"/>
    </location>
</feature>
<evidence type="ECO:0000256" key="1">
    <source>
        <dbReference type="SAM" id="MobiDB-lite"/>
    </source>
</evidence>
<feature type="region of interest" description="Disordered" evidence="1">
    <location>
        <begin position="178"/>
        <end position="212"/>
    </location>
</feature>
<dbReference type="GO" id="GO:0005886">
    <property type="term" value="C:plasma membrane"/>
    <property type="evidence" value="ECO:0007669"/>
    <property type="project" value="InterPro"/>
</dbReference>
<feature type="compositionally biased region" description="Low complexity" evidence="1">
    <location>
        <begin position="80"/>
        <end position="121"/>
    </location>
</feature>